<reference evidence="3" key="2">
    <citation type="submission" date="2025-09" db="UniProtKB">
        <authorList>
            <consortium name="Ensembl"/>
        </authorList>
    </citation>
    <scope>IDENTIFICATION</scope>
</reference>
<reference evidence="3" key="1">
    <citation type="submission" date="2025-08" db="UniProtKB">
        <authorList>
            <consortium name="Ensembl"/>
        </authorList>
    </citation>
    <scope>IDENTIFICATION</scope>
</reference>
<dbReference type="SMART" id="SM00563">
    <property type="entry name" value="PlsC"/>
    <property type="match status" value="1"/>
</dbReference>
<dbReference type="GO" id="GO:0031966">
    <property type="term" value="C:mitochondrial membrane"/>
    <property type="evidence" value="ECO:0007669"/>
    <property type="project" value="TreeGrafter"/>
</dbReference>
<organism evidence="3 4">
    <name type="scientific">Anas zonorhyncha</name>
    <name type="common">Eastern spot-billed duck</name>
    <dbReference type="NCBI Taxonomy" id="75864"/>
    <lineage>
        <taxon>Eukaryota</taxon>
        <taxon>Metazoa</taxon>
        <taxon>Chordata</taxon>
        <taxon>Craniata</taxon>
        <taxon>Vertebrata</taxon>
        <taxon>Euteleostomi</taxon>
        <taxon>Archelosauria</taxon>
        <taxon>Archosauria</taxon>
        <taxon>Dinosauria</taxon>
        <taxon>Saurischia</taxon>
        <taxon>Theropoda</taxon>
        <taxon>Coelurosauria</taxon>
        <taxon>Aves</taxon>
        <taxon>Neognathae</taxon>
        <taxon>Galloanserae</taxon>
        <taxon>Anseriformes</taxon>
        <taxon>Anatidae</taxon>
        <taxon>Anatinae</taxon>
        <taxon>Anas</taxon>
    </lineage>
</organism>
<dbReference type="GO" id="GO:0019432">
    <property type="term" value="P:triglyceride biosynthetic process"/>
    <property type="evidence" value="ECO:0007669"/>
    <property type="project" value="TreeGrafter"/>
</dbReference>
<dbReference type="Ensembl" id="ENSAZOT00000023610.1">
    <property type="protein sequence ID" value="ENSAZOP00000021963.1"/>
    <property type="gene ID" value="ENSAZOG00000014175.1"/>
</dbReference>
<accession>A0A8B9VBE8</accession>
<dbReference type="GO" id="GO:0008654">
    <property type="term" value="P:phospholipid biosynthetic process"/>
    <property type="evidence" value="ECO:0007669"/>
    <property type="project" value="TreeGrafter"/>
</dbReference>
<dbReference type="InterPro" id="IPR002123">
    <property type="entry name" value="Plipid/glycerol_acylTrfase"/>
</dbReference>
<dbReference type="InterPro" id="IPR045520">
    <property type="entry name" value="GPAT/DHAPAT_C"/>
</dbReference>
<dbReference type="GO" id="GO:0006631">
    <property type="term" value="P:fatty acid metabolic process"/>
    <property type="evidence" value="ECO:0007669"/>
    <property type="project" value="TreeGrafter"/>
</dbReference>
<dbReference type="GO" id="GO:0034587">
    <property type="term" value="P:piRNA processing"/>
    <property type="evidence" value="ECO:0007669"/>
    <property type="project" value="TreeGrafter"/>
</dbReference>
<dbReference type="Proteomes" id="UP000694549">
    <property type="component" value="Unplaced"/>
</dbReference>
<name>A0A8B9VBE8_9AVES</name>
<proteinExistence type="predicted"/>
<evidence type="ECO:0000313" key="4">
    <source>
        <dbReference type="Proteomes" id="UP000694549"/>
    </source>
</evidence>
<protein>
    <submittedName>
        <fullName evidence="3">Glycerol-3-phosphate acyltransferase 2, mitochondrial</fullName>
    </submittedName>
</protein>
<feature type="domain" description="Phospholipid/glycerol acyltransferase" evidence="2">
    <location>
        <begin position="195"/>
        <end position="327"/>
    </location>
</feature>
<dbReference type="PANTHER" id="PTHR12563">
    <property type="entry name" value="GLYCEROL-3-PHOSPHATE ACYLTRANSFERASE"/>
    <property type="match status" value="1"/>
</dbReference>
<dbReference type="PANTHER" id="PTHR12563:SF15">
    <property type="entry name" value="GLYCEROL-3-PHOSPHATE ACYLTRANSFERASE 2, MITOCHONDRIAL"/>
    <property type="match status" value="1"/>
</dbReference>
<dbReference type="GO" id="GO:0004366">
    <property type="term" value="F:glycerol-3-phosphate O-acyltransferase activity"/>
    <property type="evidence" value="ECO:0007669"/>
    <property type="project" value="TreeGrafter"/>
</dbReference>
<dbReference type="InterPro" id="IPR022284">
    <property type="entry name" value="GPAT/DHAPAT"/>
</dbReference>
<dbReference type="Pfam" id="PF01553">
    <property type="entry name" value="Acyltransferase"/>
    <property type="match status" value="1"/>
</dbReference>
<dbReference type="AlphaFoldDB" id="A0A8B9VBE8"/>
<feature type="region of interest" description="Disordered" evidence="1">
    <location>
        <begin position="400"/>
        <end position="424"/>
    </location>
</feature>
<evidence type="ECO:0000259" key="2">
    <source>
        <dbReference type="SMART" id="SM00563"/>
    </source>
</evidence>
<evidence type="ECO:0000256" key="1">
    <source>
        <dbReference type="SAM" id="MobiDB-lite"/>
    </source>
</evidence>
<dbReference type="Pfam" id="PF19277">
    <property type="entry name" value="GPAT_C"/>
    <property type="match status" value="1"/>
</dbReference>
<keyword evidence="4" id="KW-1185">Reference proteome</keyword>
<sequence length="788" mass="86207">MEPGLQSTAGLSPSVSQLTSTGRAGRVSEGLFLLEHGDHPRVLLSSFPDPHVPLVTVMKTWVCDSEQKVEIFIPFLGKYRPLTGRCCQTCTPRSWDGFYHAQLSSLGFRNATQVTEEDTRYRGWLVRRLCGFLAVWDWKVPADTPRDLPERVCRSRRLCGWVLLRLLSRLFLSVQLHRGQLEMVLRAATTPDVPLVFLSTHKSQLDGLLLSFLFFSNGLGVPRVTVGSLNCSPCLRALLRCLGGVFLPAEMEQASSGQDGGLPAAVLASYVEEVLRSRQPLLIFLEEPCAPRCLSATAQEWLAPVLRAVRDGAVPDVLVVPVGIAYDLAPDSLQGSGVHGARPLSLSTCLWAACRALRRRLGCARVDFAQPFSLQEFVTNTLSRQGSAGKPPEELLLPTLFGTHSSQPHSERAEPEGPAPGTAPGWEAETKLLVTRLGLHALSDSTACSAVTAVGIMSTLLLHKHRQGVRLSRLMSDFAWLLEETLVRQHDVGFSGQLRALVLHSLALLRAHLSLYHLAPLGDVLVVPKVSVEACRELGQHSAALLPVFASEAVGACAIRALLLEMLPFLGAASCPASITLSQDELLHKTLLLLQLLPPSLLGLQPCQPLDHQSQDILDKLIVCGLLEAEESENEHWLCDPAPRRYSKGQPWTEVDFTDSDSDSEDVCNRCFKLREPEGSPGLLLFLCRLLSPVLQTYTRAAAFLEQPSWPQPEAACVGALQQFLAEEDGLERPTQSLALSTLRTFKEMGVLEEAPSPAGPLLHLTEPFCSSEGRGKLRAFIQQFVQP</sequence>
<dbReference type="GO" id="GO:0006072">
    <property type="term" value="P:glycerol-3-phosphate metabolic process"/>
    <property type="evidence" value="ECO:0007669"/>
    <property type="project" value="TreeGrafter"/>
</dbReference>
<evidence type="ECO:0000313" key="3">
    <source>
        <dbReference type="Ensembl" id="ENSAZOP00000021963.1"/>
    </source>
</evidence>